<feature type="domain" description="UspA" evidence="2">
    <location>
        <begin position="5"/>
        <end position="145"/>
    </location>
</feature>
<dbReference type="CDD" id="cd00293">
    <property type="entry name" value="USP-like"/>
    <property type="match status" value="1"/>
</dbReference>
<dbReference type="SUPFAM" id="SSF52402">
    <property type="entry name" value="Adenine nucleotide alpha hydrolases-like"/>
    <property type="match status" value="1"/>
</dbReference>
<comment type="similarity">
    <text evidence="1">Belongs to the universal stress protein A family.</text>
</comment>
<dbReference type="PANTHER" id="PTHR46268">
    <property type="entry name" value="STRESS RESPONSE PROTEIN NHAX"/>
    <property type="match status" value="1"/>
</dbReference>
<reference evidence="3 4" key="1">
    <citation type="journal article" date="2015" name="Genome Announc.">
        <title>Expanding the biotechnology potential of lactobacilli through comparative genomics of 213 strains and associated genera.</title>
        <authorList>
            <person name="Sun Z."/>
            <person name="Harris H.M."/>
            <person name="McCann A."/>
            <person name="Guo C."/>
            <person name="Argimon S."/>
            <person name="Zhang W."/>
            <person name="Yang X."/>
            <person name="Jeffery I.B."/>
            <person name="Cooney J.C."/>
            <person name="Kagawa T.F."/>
            <person name="Liu W."/>
            <person name="Song Y."/>
            <person name="Salvetti E."/>
            <person name="Wrobel A."/>
            <person name="Rasinkangas P."/>
            <person name="Parkhill J."/>
            <person name="Rea M.C."/>
            <person name="O'Sullivan O."/>
            <person name="Ritari J."/>
            <person name="Douillard F.P."/>
            <person name="Paul Ross R."/>
            <person name="Yang R."/>
            <person name="Briner A.E."/>
            <person name="Felis G.E."/>
            <person name="de Vos W.M."/>
            <person name="Barrangou R."/>
            <person name="Klaenhammer T.R."/>
            <person name="Caufield P.W."/>
            <person name="Cui Y."/>
            <person name="Zhang H."/>
            <person name="O'Toole P.W."/>
        </authorList>
    </citation>
    <scope>NUCLEOTIDE SEQUENCE [LARGE SCALE GENOMIC DNA]</scope>
    <source>
        <strain evidence="3 4">DSM 14340</strain>
    </source>
</reference>
<dbReference type="Proteomes" id="UP000051264">
    <property type="component" value="Unassembled WGS sequence"/>
</dbReference>
<dbReference type="PATRIC" id="fig|1423747.3.peg.1355"/>
<name>A0A0R1RY15_9LACO</name>
<dbReference type="Pfam" id="PF00582">
    <property type="entry name" value="Usp"/>
    <property type="match status" value="1"/>
</dbReference>
<evidence type="ECO:0000313" key="3">
    <source>
        <dbReference type="EMBL" id="KRL61863.1"/>
    </source>
</evidence>
<dbReference type="PRINTS" id="PR01438">
    <property type="entry name" value="UNVRSLSTRESS"/>
</dbReference>
<dbReference type="Gene3D" id="3.40.50.620">
    <property type="entry name" value="HUPs"/>
    <property type="match status" value="1"/>
</dbReference>
<protein>
    <submittedName>
        <fullName evidence="3">Universal stress family protein</fullName>
    </submittedName>
</protein>
<sequence>MADNYQRILVGLDGSTIAQQAFEEAVAVAKRNRAALFIASIVPDNEYASVAVGASMQMIDAETAEAEKRVHEATRYAEEHGVTKVVPIVRVADPRRALAETLPVDYHIDLIMLGITGKGVIQRLLVGSVAQYVSRHATTNVMLVKQRTLQEPVATEEK</sequence>
<evidence type="ECO:0000313" key="4">
    <source>
        <dbReference type="Proteomes" id="UP000051264"/>
    </source>
</evidence>
<dbReference type="InterPro" id="IPR006015">
    <property type="entry name" value="Universal_stress_UspA"/>
</dbReference>
<dbReference type="PANTHER" id="PTHR46268:SF6">
    <property type="entry name" value="UNIVERSAL STRESS PROTEIN UP12"/>
    <property type="match status" value="1"/>
</dbReference>
<dbReference type="STRING" id="1423747.FC69_GL001329"/>
<evidence type="ECO:0000256" key="1">
    <source>
        <dbReference type="ARBA" id="ARBA00008791"/>
    </source>
</evidence>
<dbReference type="OrthoDB" id="2321605at2"/>
<dbReference type="EMBL" id="AZEX01000003">
    <property type="protein sequence ID" value="KRL61863.1"/>
    <property type="molecule type" value="Genomic_DNA"/>
</dbReference>
<evidence type="ECO:0000259" key="2">
    <source>
        <dbReference type="Pfam" id="PF00582"/>
    </source>
</evidence>
<dbReference type="eggNOG" id="COG0589">
    <property type="taxonomic scope" value="Bacteria"/>
</dbReference>
<organism evidence="3 4">
    <name type="scientific">Latilactobacillus fuchuensis DSM 14340 = JCM 11249</name>
    <dbReference type="NCBI Taxonomy" id="1423747"/>
    <lineage>
        <taxon>Bacteria</taxon>
        <taxon>Bacillati</taxon>
        <taxon>Bacillota</taxon>
        <taxon>Bacilli</taxon>
        <taxon>Lactobacillales</taxon>
        <taxon>Lactobacillaceae</taxon>
        <taxon>Latilactobacillus</taxon>
    </lineage>
</organism>
<comment type="caution">
    <text evidence="3">The sequence shown here is derived from an EMBL/GenBank/DDBJ whole genome shotgun (WGS) entry which is preliminary data.</text>
</comment>
<dbReference type="AlphaFoldDB" id="A0A0R1RY15"/>
<gene>
    <name evidence="3" type="ORF">FC69_GL001329</name>
</gene>
<dbReference type="RefSeq" id="WP_025083643.1">
    <property type="nucleotide sequence ID" value="NZ_AZEX01000003.1"/>
</dbReference>
<dbReference type="InterPro" id="IPR006016">
    <property type="entry name" value="UspA"/>
</dbReference>
<accession>A0A0R1RY15</accession>
<proteinExistence type="inferred from homology"/>
<dbReference type="InterPro" id="IPR014729">
    <property type="entry name" value="Rossmann-like_a/b/a_fold"/>
</dbReference>